<comment type="caution">
    <text evidence="1">The sequence shown here is derived from an EMBL/GenBank/DDBJ whole genome shotgun (WGS) entry which is preliminary data.</text>
</comment>
<proteinExistence type="predicted"/>
<name>A0ABX3E7I5_9PSED</name>
<evidence type="ECO:0000313" key="2">
    <source>
        <dbReference type="Proteomes" id="UP000186677"/>
    </source>
</evidence>
<gene>
    <name evidence="1" type="ORF">BOH73_13145</name>
</gene>
<keyword evidence="2" id="KW-1185">Reference proteome</keyword>
<sequence length="99" mass="11046">MNNQQKADLIAAACHRLQAATIANSSDKLPLKLKLRDVIESALLGTRAEPNIRTICNTYVPLCLPFDAQNMLDLAEEWRHSDYLPNLIQGKAFIEQLGV</sequence>
<reference evidence="1 2" key="1">
    <citation type="submission" date="2016-11" db="EMBL/GenBank/DDBJ databases">
        <title>Draft genome of Pseudomonas versuta A4R1.5.</title>
        <authorList>
            <person name="See-Too W.-S."/>
        </authorList>
    </citation>
    <scope>NUCLEOTIDE SEQUENCE [LARGE SCALE GENOMIC DNA]</scope>
    <source>
        <strain evidence="1 2">A4R1.5</strain>
    </source>
</reference>
<evidence type="ECO:0000313" key="1">
    <source>
        <dbReference type="EMBL" id="OKA20776.1"/>
    </source>
</evidence>
<protein>
    <submittedName>
        <fullName evidence="1">Uncharacterized protein</fullName>
    </submittedName>
</protein>
<dbReference type="RefSeq" id="WP_060692001.1">
    <property type="nucleotide sequence ID" value="NZ_CP012676.1"/>
</dbReference>
<dbReference type="EMBL" id="MPJC01000007">
    <property type="protein sequence ID" value="OKA20776.1"/>
    <property type="molecule type" value="Genomic_DNA"/>
</dbReference>
<accession>A0ABX3E7I5</accession>
<organism evidence="1 2">
    <name type="scientific">Pseudomonas versuta</name>
    <dbReference type="NCBI Taxonomy" id="1788301"/>
    <lineage>
        <taxon>Bacteria</taxon>
        <taxon>Pseudomonadati</taxon>
        <taxon>Pseudomonadota</taxon>
        <taxon>Gammaproteobacteria</taxon>
        <taxon>Pseudomonadales</taxon>
        <taxon>Pseudomonadaceae</taxon>
        <taxon>Pseudomonas</taxon>
    </lineage>
</organism>
<dbReference type="Proteomes" id="UP000186677">
    <property type="component" value="Unassembled WGS sequence"/>
</dbReference>